<proteinExistence type="predicted"/>
<accession>A0ABP9A8D4</accession>
<organism evidence="4 5">
    <name type="scientific">Microbacterium gilvum</name>
    <dbReference type="NCBI Taxonomy" id="1336204"/>
    <lineage>
        <taxon>Bacteria</taxon>
        <taxon>Bacillati</taxon>
        <taxon>Actinomycetota</taxon>
        <taxon>Actinomycetes</taxon>
        <taxon>Micrococcales</taxon>
        <taxon>Microbacteriaceae</taxon>
        <taxon>Microbacterium</taxon>
    </lineage>
</organism>
<dbReference type="InterPro" id="IPR036291">
    <property type="entry name" value="NAD(P)-bd_dom_sf"/>
</dbReference>
<protein>
    <submittedName>
        <fullName evidence="4">Hydroxyacid dehydrogenase</fullName>
    </submittedName>
</protein>
<evidence type="ECO:0000259" key="3">
    <source>
        <dbReference type="Pfam" id="PF02826"/>
    </source>
</evidence>
<dbReference type="Gene3D" id="3.40.50.720">
    <property type="entry name" value="NAD(P)-binding Rossmann-like Domain"/>
    <property type="match status" value="2"/>
</dbReference>
<dbReference type="RefSeq" id="WP_345438580.1">
    <property type="nucleotide sequence ID" value="NZ_BAABKO010000003.1"/>
</dbReference>
<dbReference type="CDD" id="cd12167">
    <property type="entry name" value="2-Hacid_dh_8"/>
    <property type="match status" value="1"/>
</dbReference>
<dbReference type="SUPFAM" id="SSF52283">
    <property type="entry name" value="Formate/glycerate dehydrogenase catalytic domain-like"/>
    <property type="match status" value="1"/>
</dbReference>
<keyword evidence="1" id="KW-0560">Oxidoreductase</keyword>
<feature type="domain" description="D-isomer specific 2-hydroxyacid dehydrogenase NAD-binding" evidence="3">
    <location>
        <begin position="110"/>
        <end position="287"/>
    </location>
</feature>
<dbReference type="PANTHER" id="PTHR10996:SF178">
    <property type="entry name" value="2-HYDROXYACID DEHYDROGENASE YGL185C-RELATED"/>
    <property type="match status" value="1"/>
</dbReference>
<evidence type="ECO:0000313" key="4">
    <source>
        <dbReference type="EMBL" id="GAA4775151.1"/>
    </source>
</evidence>
<reference evidence="5" key="1">
    <citation type="journal article" date="2019" name="Int. J. Syst. Evol. Microbiol.">
        <title>The Global Catalogue of Microorganisms (GCM) 10K type strain sequencing project: providing services to taxonomists for standard genome sequencing and annotation.</title>
        <authorList>
            <consortium name="The Broad Institute Genomics Platform"/>
            <consortium name="The Broad Institute Genome Sequencing Center for Infectious Disease"/>
            <person name="Wu L."/>
            <person name="Ma J."/>
        </authorList>
    </citation>
    <scope>NUCLEOTIDE SEQUENCE [LARGE SCALE GENOMIC DNA]</scope>
    <source>
        <strain evidence="5">JCM 18537</strain>
    </source>
</reference>
<dbReference type="Pfam" id="PF02826">
    <property type="entry name" value="2-Hacid_dh_C"/>
    <property type="match status" value="1"/>
</dbReference>
<keyword evidence="5" id="KW-1185">Reference proteome</keyword>
<keyword evidence="2" id="KW-0520">NAD</keyword>
<dbReference type="InterPro" id="IPR006140">
    <property type="entry name" value="D-isomer_DH_NAD-bd"/>
</dbReference>
<dbReference type="EMBL" id="BAABKO010000003">
    <property type="protein sequence ID" value="GAA4775151.1"/>
    <property type="molecule type" value="Genomic_DNA"/>
</dbReference>
<dbReference type="Proteomes" id="UP001501645">
    <property type="component" value="Unassembled WGS sequence"/>
</dbReference>
<name>A0ABP9A8D4_9MICO</name>
<dbReference type="SUPFAM" id="SSF51735">
    <property type="entry name" value="NAD(P)-binding Rossmann-fold domains"/>
    <property type="match status" value="1"/>
</dbReference>
<sequence>MRAALLMDPHLVDFVFGEEERRALTEVFDIGFTAVNAVHDLAEPERVEVLLMGWGAVAPTDADLDRLSRLRAIVHWGGGFGSAGDVAARGIALSSAKAANAVPVAEFTLAMITLAAKDVFWASRQYTLEQRYIDREREYGHTGLAGATVGVVGASTIGELVIAGLHDQGVDVAVHDPTLSAARAIALGVERVDDLEALAARSRILTIHAPDLPQTRGMVSAAVLAALPDGATLVNTARGALVDQESLVAELGSGRIHAVLDVTEPDPLPPGHPLYALPNVFLTPHLAGSMGTELRRLGAVSASEAVRFANGDALLHPILI</sequence>
<comment type="caution">
    <text evidence="4">The sequence shown here is derived from an EMBL/GenBank/DDBJ whole genome shotgun (WGS) entry which is preliminary data.</text>
</comment>
<evidence type="ECO:0000256" key="2">
    <source>
        <dbReference type="ARBA" id="ARBA00023027"/>
    </source>
</evidence>
<evidence type="ECO:0000256" key="1">
    <source>
        <dbReference type="ARBA" id="ARBA00023002"/>
    </source>
</evidence>
<gene>
    <name evidence="4" type="ORF">GCM10023351_19490</name>
</gene>
<evidence type="ECO:0000313" key="5">
    <source>
        <dbReference type="Proteomes" id="UP001501645"/>
    </source>
</evidence>
<dbReference type="PANTHER" id="PTHR10996">
    <property type="entry name" value="2-HYDROXYACID DEHYDROGENASE-RELATED"/>
    <property type="match status" value="1"/>
</dbReference>
<dbReference type="InterPro" id="IPR050223">
    <property type="entry name" value="D-isomer_2-hydroxyacid_DH"/>
</dbReference>